<dbReference type="EMBL" id="SLWN01000008">
    <property type="protein sequence ID" value="TCO24574.1"/>
    <property type="molecule type" value="Genomic_DNA"/>
</dbReference>
<dbReference type="CDD" id="cd05403">
    <property type="entry name" value="NT_KNTase_like"/>
    <property type="match status" value="1"/>
</dbReference>
<gene>
    <name evidence="2" type="ORF">EV652_108105</name>
</gene>
<accession>A0A4R2HB48</accession>
<dbReference type="SUPFAM" id="SSF81301">
    <property type="entry name" value="Nucleotidyltransferase"/>
    <property type="match status" value="1"/>
</dbReference>
<protein>
    <submittedName>
        <fullName evidence="2">Nucleotidyltransferase-like protein</fullName>
    </submittedName>
</protein>
<dbReference type="InterPro" id="IPR002934">
    <property type="entry name" value="Polymerase_NTP_transf_dom"/>
</dbReference>
<reference evidence="2 3" key="1">
    <citation type="journal article" date="2015" name="Stand. Genomic Sci.">
        <title>Genomic Encyclopedia of Bacterial and Archaeal Type Strains, Phase III: the genomes of soil and plant-associated and newly described type strains.</title>
        <authorList>
            <person name="Whitman W.B."/>
            <person name="Woyke T."/>
            <person name="Klenk H.P."/>
            <person name="Zhou Y."/>
            <person name="Lilburn T.G."/>
            <person name="Beck B.J."/>
            <person name="De Vos P."/>
            <person name="Vandamme P."/>
            <person name="Eisen J.A."/>
            <person name="Garrity G."/>
            <person name="Hugenholtz P."/>
            <person name="Kyrpides N.C."/>
        </authorList>
    </citation>
    <scope>NUCLEOTIDE SEQUENCE [LARGE SCALE GENOMIC DNA]</scope>
    <source>
        <strain evidence="2 3">VKM Ac-2572</strain>
    </source>
</reference>
<dbReference type="OrthoDB" id="3826063at2"/>
<proteinExistence type="predicted"/>
<name>A0A4R2HB48_9ACTN</name>
<dbReference type="Proteomes" id="UP000294508">
    <property type="component" value="Unassembled WGS sequence"/>
</dbReference>
<evidence type="ECO:0000313" key="3">
    <source>
        <dbReference type="Proteomes" id="UP000294508"/>
    </source>
</evidence>
<sequence>MDLSRPISTVVPSLDGPVLAVLARTTEPLTGRRVQQLAGVGSEPGVRKVLQRLTSTGLVGASQAGASILYTLNRQHLAAAAVEQLTTMRQRLVDRIRAAIDDWAIVPVHASLFGSVARGDGGLDSDIDILLIHRDFPGSPPAEWADLVGDLADQVFRWTGNHAQLYELSLSQLDEHLAAEEPIVQEWYRDAVTVAGVEFRHLRSARRTAR</sequence>
<keyword evidence="2" id="KW-0808">Transferase</keyword>
<organism evidence="2 3">
    <name type="scientific">Kribbella steppae</name>
    <dbReference type="NCBI Taxonomy" id="2512223"/>
    <lineage>
        <taxon>Bacteria</taxon>
        <taxon>Bacillati</taxon>
        <taxon>Actinomycetota</taxon>
        <taxon>Actinomycetes</taxon>
        <taxon>Propionibacteriales</taxon>
        <taxon>Kribbellaceae</taxon>
        <taxon>Kribbella</taxon>
    </lineage>
</organism>
<dbReference type="AlphaFoldDB" id="A0A4R2HB48"/>
<feature type="domain" description="Polymerase nucleotidyl transferase" evidence="1">
    <location>
        <begin position="108"/>
        <end position="153"/>
    </location>
</feature>
<dbReference type="GO" id="GO:0016779">
    <property type="term" value="F:nucleotidyltransferase activity"/>
    <property type="evidence" value="ECO:0007669"/>
    <property type="project" value="InterPro"/>
</dbReference>
<keyword evidence="3" id="KW-1185">Reference proteome</keyword>
<dbReference type="Gene3D" id="3.30.460.10">
    <property type="entry name" value="Beta Polymerase, domain 2"/>
    <property type="match status" value="1"/>
</dbReference>
<dbReference type="RefSeq" id="WP_132211411.1">
    <property type="nucleotide sequence ID" value="NZ_SLWN01000008.1"/>
</dbReference>
<evidence type="ECO:0000259" key="1">
    <source>
        <dbReference type="Pfam" id="PF01909"/>
    </source>
</evidence>
<dbReference type="InterPro" id="IPR043519">
    <property type="entry name" value="NT_sf"/>
</dbReference>
<evidence type="ECO:0000313" key="2">
    <source>
        <dbReference type="EMBL" id="TCO24574.1"/>
    </source>
</evidence>
<comment type="caution">
    <text evidence="2">The sequence shown here is derived from an EMBL/GenBank/DDBJ whole genome shotgun (WGS) entry which is preliminary data.</text>
</comment>
<dbReference type="Pfam" id="PF01909">
    <property type="entry name" value="NTP_transf_2"/>
    <property type="match status" value="1"/>
</dbReference>